<feature type="transmembrane region" description="Helical" evidence="1">
    <location>
        <begin position="136"/>
        <end position="153"/>
    </location>
</feature>
<keyword evidence="3" id="KW-1185">Reference proteome</keyword>
<evidence type="ECO:0000256" key="1">
    <source>
        <dbReference type="SAM" id="Phobius"/>
    </source>
</evidence>
<name>A0ABV6N3L6_9PSEU</name>
<keyword evidence="1" id="KW-0472">Membrane</keyword>
<accession>A0ABV6N3L6</accession>
<dbReference type="Proteomes" id="UP001589810">
    <property type="component" value="Unassembled WGS sequence"/>
</dbReference>
<dbReference type="EMBL" id="JBHLUD010000013">
    <property type="protein sequence ID" value="MFC0546631.1"/>
    <property type="molecule type" value="Genomic_DNA"/>
</dbReference>
<keyword evidence="1" id="KW-1133">Transmembrane helix</keyword>
<dbReference type="InterPro" id="IPR021737">
    <property type="entry name" value="Phage_phiKZ_Orf197"/>
</dbReference>
<sequence>MNIPAALTFAVVLVALLVTHNVADHWLQTHHQACTKGADGWVGRWACARHVGTYTAATAGMVAVLAALHLVDIAPLGFVLGQLVSAVTHYWADRRKPLLVLAVLVGKRDYYHFGAPRPGHDDNPGVGTGAYTLDQAWHWLWLLVAALLTALVGV</sequence>
<protein>
    <submittedName>
        <fullName evidence="2">DUF3307 domain-containing protein</fullName>
    </submittedName>
</protein>
<comment type="caution">
    <text evidence="2">The sequence shown here is derived from an EMBL/GenBank/DDBJ whole genome shotgun (WGS) entry which is preliminary data.</text>
</comment>
<proteinExistence type="predicted"/>
<evidence type="ECO:0000313" key="2">
    <source>
        <dbReference type="EMBL" id="MFC0546631.1"/>
    </source>
</evidence>
<evidence type="ECO:0000313" key="3">
    <source>
        <dbReference type="Proteomes" id="UP001589810"/>
    </source>
</evidence>
<dbReference type="RefSeq" id="WP_273936871.1">
    <property type="nucleotide sequence ID" value="NZ_CP097263.1"/>
</dbReference>
<dbReference type="Pfam" id="PF11750">
    <property type="entry name" value="DUF3307"/>
    <property type="match status" value="1"/>
</dbReference>
<keyword evidence="1" id="KW-0812">Transmembrane</keyword>
<gene>
    <name evidence="2" type="ORF">ACFFH7_34335</name>
</gene>
<organism evidence="2 3">
    <name type="scientific">Kutzneria chonburiensis</name>
    <dbReference type="NCBI Taxonomy" id="1483604"/>
    <lineage>
        <taxon>Bacteria</taxon>
        <taxon>Bacillati</taxon>
        <taxon>Actinomycetota</taxon>
        <taxon>Actinomycetes</taxon>
        <taxon>Pseudonocardiales</taxon>
        <taxon>Pseudonocardiaceae</taxon>
        <taxon>Kutzneria</taxon>
    </lineage>
</organism>
<reference evidence="2 3" key="1">
    <citation type="submission" date="2024-09" db="EMBL/GenBank/DDBJ databases">
        <authorList>
            <person name="Sun Q."/>
            <person name="Mori K."/>
        </authorList>
    </citation>
    <scope>NUCLEOTIDE SEQUENCE [LARGE SCALE GENOMIC DNA]</scope>
    <source>
        <strain evidence="2 3">TBRC 1432</strain>
    </source>
</reference>